<dbReference type="Proteomes" id="UP000184073">
    <property type="component" value="Unassembled WGS sequence"/>
</dbReference>
<sequence>MLCSPFTVANAACANGLQFCGGGRVKSLRWRLPPGIYPPGPPPPDILGPPPDPKWSVILPPLPPWPEITVGHDNQLTYSEEPPCETESAELCSTTVTHSETLVGTTTSTATETSSYCGTVYGCAATGSETATTTTATACPLAAMATTAADDGTFVPPPPGCPAPAIVYPKDPENVGNIPSLLQGYSDYVEVGQTTENWVAFYWIPKLGQDTMNALRQSPDVAHAYYYEESNYNIGAPFTLEDEEEDEESLYWDIPSYPKAPLTPSNLDDRVSDKLPNVRAAARQETGTEPCVSRHAVLECFTGFAAQGQYLGRAGQQEL</sequence>
<dbReference type="EMBL" id="KV878132">
    <property type="protein sequence ID" value="OJJ05261.1"/>
    <property type="molecule type" value="Genomic_DNA"/>
</dbReference>
<evidence type="ECO:0000313" key="1">
    <source>
        <dbReference type="EMBL" id="OJJ05261.1"/>
    </source>
</evidence>
<protein>
    <submittedName>
        <fullName evidence="1">Uncharacterized protein</fullName>
    </submittedName>
</protein>
<dbReference type="VEuPathDB" id="FungiDB:ASPVEDRAFT_838932"/>
<proteinExistence type="predicted"/>
<name>A0A1L9PUR6_ASPVE</name>
<accession>A0A1L9PUR6</accession>
<dbReference type="GeneID" id="63732970"/>
<gene>
    <name evidence="1" type="ORF">ASPVEDRAFT_838932</name>
</gene>
<evidence type="ECO:0000313" key="2">
    <source>
        <dbReference type="Proteomes" id="UP000184073"/>
    </source>
</evidence>
<organism evidence="1 2">
    <name type="scientific">Aspergillus versicolor CBS 583.65</name>
    <dbReference type="NCBI Taxonomy" id="1036611"/>
    <lineage>
        <taxon>Eukaryota</taxon>
        <taxon>Fungi</taxon>
        <taxon>Dikarya</taxon>
        <taxon>Ascomycota</taxon>
        <taxon>Pezizomycotina</taxon>
        <taxon>Eurotiomycetes</taxon>
        <taxon>Eurotiomycetidae</taxon>
        <taxon>Eurotiales</taxon>
        <taxon>Aspergillaceae</taxon>
        <taxon>Aspergillus</taxon>
        <taxon>Aspergillus subgen. Nidulantes</taxon>
    </lineage>
</organism>
<keyword evidence="2" id="KW-1185">Reference proteome</keyword>
<dbReference type="AlphaFoldDB" id="A0A1L9PUR6"/>
<dbReference type="STRING" id="1036611.A0A1L9PUR6"/>
<dbReference type="RefSeq" id="XP_040671023.1">
    <property type="nucleotide sequence ID" value="XM_040817459.1"/>
</dbReference>
<reference evidence="2" key="1">
    <citation type="journal article" date="2017" name="Genome Biol.">
        <title>Comparative genomics reveals high biological diversity and specific adaptations in the industrially and medically important fungal genus Aspergillus.</title>
        <authorList>
            <person name="de Vries R.P."/>
            <person name="Riley R."/>
            <person name="Wiebenga A."/>
            <person name="Aguilar-Osorio G."/>
            <person name="Amillis S."/>
            <person name="Uchima C.A."/>
            <person name="Anderluh G."/>
            <person name="Asadollahi M."/>
            <person name="Askin M."/>
            <person name="Barry K."/>
            <person name="Battaglia E."/>
            <person name="Bayram O."/>
            <person name="Benocci T."/>
            <person name="Braus-Stromeyer S.A."/>
            <person name="Caldana C."/>
            <person name="Canovas D."/>
            <person name="Cerqueira G.C."/>
            <person name="Chen F."/>
            <person name="Chen W."/>
            <person name="Choi C."/>
            <person name="Clum A."/>
            <person name="Dos Santos R.A."/>
            <person name="Damasio A.R."/>
            <person name="Diallinas G."/>
            <person name="Emri T."/>
            <person name="Fekete E."/>
            <person name="Flipphi M."/>
            <person name="Freyberg S."/>
            <person name="Gallo A."/>
            <person name="Gournas C."/>
            <person name="Habgood R."/>
            <person name="Hainaut M."/>
            <person name="Harispe M.L."/>
            <person name="Henrissat B."/>
            <person name="Hilden K.S."/>
            <person name="Hope R."/>
            <person name="Hossain A."/>
            <person name="Karabika E."/>
            <person name="Karaffa L."/>
            <person name="Karanyi Z."/>
            <person name="Krasevec N."/>
            <person name="Kuo A."/>
            <person name="Kusch H."/>
            <person name="LaButti K."/>
            <person name="Lagendijk E.L."/>
            <person name="Lapidus A."/>
            <person name="Levasseur A."/>
            <person name="Lindquist E."/>
            <person name="Lipzen A."/>
            <person name="Logrieco A.F."/>
            <person name="MacCabe A."/>
            <person name="Maekelae M.R."/>
            <person name="Malavazi I."/>
            <person name="Melin P."/>
            <person name="Meyer V."/>
            <person name="Mielnichuk N."/>
            <person name="Miskei M."/>
            <person name="Molnar A.P."/>
            <person name="Mule G."/>
            <person name="Ngan C.Y."/>
            <person name="Orejas M."/>
            <person name="Orosz E."/>
            <person name="Ouedraogo J.P."/>
            <person name="Overkamp K.M."/>
            <person name="Park H.-S."/>
            <person name="Perrone G."/>
            <person name="Piumi F."/>
            <person name="Punt P.J."/>
            <person name="Ram A.F."/>
            <person name="Ramon A."/>
            <person name="Rauscher S."/>
            <person name="Record E."/>
            <person name="Riano-Pachon D.M."/>
            <person name="Robert V."/>
            <person name="Roehrig J."/>
            <person name="Ruller R."/>
            <person name="Salamov A."/>
            <person name="Salih N.S."/>
            <person name="Samson R.A."/>
            <person name="Sandor E."/>
            <person name="Sanguinetti M."/>
            <person name="Schuetze T."/>
            <person name="Sepcic K."/>
            <person name="Shelest E."/>
            <person name="Sherlock G."/>
            <person name="Sophianopoulou V."/>
            <person name="Squina F.M."/>
            <person name="Sun H."/>
            <person name="Susca A."/>
            <person name="Todd R.B."/>
            <person name="Tsang A."/>
            <person name="Unkles S.E."/>
            <person name="van de Wiele N."/>
            <person name="van Rossen-Uffink D."/>
            <person name="Oliveira J.V."/>
            <person name="Vesth T.C."/>
            <person name="Visser J."/>
            <person name="Yu J.-H."/>
            <person name="Zhou M."/>
            <person name="Andersen M.R."/>
            <person name="Archer D.B."/>
            <person name="Baker S.E."/>
            <person name="Benoit I."/>
            <person name="Brakhage A.A."/>
            <person name="Braus G.H."/>
            <person name="Fischer R."/>
            <person name="Frisvad J.C."/>
            <person name="Goldman G.H."/>
            <person name="Houbraken J."/>
            <person name="Oakley B."/>
            <person name="Pocsi I."/>
            <person name="Scazzocchio C."/>
            <person name="Seiboth B."/>
            <person name="vanKuyk P.A."/>
            <person name="Wortman J."/>
            <person name="Dyer P.S."/>
            <person name="Grigoriev I.V."/>
        </authorList>
    </citation>
    <scope>NUCLEOTIDE SEQUENCE [LARGE SCALE GENOMIC DNA]</scope>
    <source>
        <strain evidence="2">CBS 583.65</strain>
    </source>
</reference>